<dbReference type="GO" id="GO:0015385">
    <property type="term" value="F:sodium:proton antiporter activity"/>
    <property type="evidence" value="ECO:0007669"/>
    <property type="project" value="TreeGrafter"/>
</dbReference>
<keyword evidence="3" id="KW-1003">Cell membrane</keyword>
<dbReference type="InterPro" id="IPR007208">
    <property type="entry name" value="MrpF/PhaF-like"/>
</dbReference>
<comment type="subcellular location">
    <subcellularLocation>
        <location evidence="1">Cell membrane</location>
        <topology evidence="1">Multi-pass membrane protein</topology>
    </subcellularLocation>
</comment>
<evidence type="ECO:0000256" key="5">
    <source>
        <dbReference type="ARBA" id="ARBA00022989"/>
    </source>
</evidence>
<proteinExistence type="predicted"/>
<evidence type="ECO:0000256" key="1">
    <source>
        <dbReference type="ARBA" id="ARBA00004651"/>
    </source>
</evidence>
<dbReference type="EMBL" id="FR746099">
    <property type="protein sequence ID" value="CCC39721.1"/>
    <property type="molecule type" value="Genomic_DNA"/>
</dbReference>
<evidence type="ECO:0000256" key="3">
    <source>
        <dbReference type="ARBA" id="ARBA00022475"/>
    </source>
</evidence>
<evidence type="ECO:0000256" key="4">
    <source>
        <dbReference type="ARBA" id="ARBA00022692"/>
    </source>
</evidence>
<evidence type="ECO:0000313" key="9">
    <source>
        <dbReference type="Proteomes" id="UP000007954"/>
    </source>
</evidence>
<sequence length="108" mass="11258">MTASVIAIIQVNIGASLTDPVEAILIGAAIILILSAVIVSYRIVFGPTMQDRVIAVNSVGTTTVVVLALLAAALDRPGFLDIALVYAMLNFLMSIAISKFTVERGGVI</sequence>
<dbReference type="GeneID" id="12446486"/>
<dbReference type="GO" id="GO:0005886">
    <property type="term" value="C:plasma membrane"/>
    <property type="evidence" value="ECO:0007669"/>
    <property type="project" value="UniProtKB-SubCell"/>
</dbReference>
<dbReference type="RefSeq" id="WP_014555515.1">
    <property type="nucleotide sequence ID" value="NC_017459.1"/>
</dbReference>
<dbReference type="HOGENOM" id="CLU_125825_2_0_2"/>
<gene>
    <name evidence="8" type="primary">mrpF</name>
    <name evidence="8" type="ordered locus">Hqrw_1792</name>
</gene>
<dbReference type="Pfam" id="PF04066">
    <property type="entry name" value="MrpF_PhaF"/>
    <property type="match status" value="1"/>
</dbReference>
<reference evidence="8 9" key="1">
    <citation type="journal article" date="2011" name="PLoS ONE">
        <title>Haloquadratum walsbyi: limited diversity in a global pond.</title>
        <authorList>
            <person name="Dyall-Smith M."/>
            <person name="Pfeiffer F."/>
            <person name="Klee K."/>
            <person name="Palm P."/>
            <person name="Gross K."/>
            <person name="Schuster S.C."/>
            <person name="Rampp M."/>
            <person name="Oesterhelt D."/>
        </authorList>
    </citation>
    <scope>NUCLEOTIDE SEQUENCE [LARGE SCALE GENOMIC DNA]</scope>
    <source>
        <strain evidence="9">DSM 16854 / JCM 12705 / C23</strain>
    </source>
</reference>
<feature type="transmembrane region" description="Helical" evidence="7">
    <location>
        <begin position="53"/>
        <end position="73"/>
    </location>
</feature>
<protein>
    <submittedName>
        <fullName evidence="8">Mrp-type sodium/proton antiporter system subunit F</fullName>
    </submittedName>
</protein>
<keyword evidence="4 7" id="KW-0812">Transmembrane</keyword>
<dbReference type="PANTHER" id="PTHR34702">
    <property type="entry name" value="NA(+)/H(+) ANTIPORTER SUBUNIT F1"/>
    <property type="match status" value="1"/>
</dbReference>
<dbReference type="NCBIfam" id="NF009244">
    <property type="entry name" value="PRK12599.1-3"/>
    <property type="match status" value="1"/>
</dbReference>
<keyword evidence="6 7" id="KW-0472">Membrane</keyword>
<accession>G0LI01</accession>
<keyword evidence="5 7" id="KW-1133">Transmembrane helix</keyword>
<evidence type="ECO:0000256" key="2">
    <source>
        <dbReference type="ARBA" id="ARBA00022448"/>
    </source>
</evidence>
<dbReference type="AlphaFoldDB" id="G0LI01"/>
<dbReference type="Proteomes" id="UP000007954">
    <property type="component" value="Chromosome"/>
</dbReference>
<keyword evidence="2" id="KW-0813">Transport</keyword>
<name>G0LI01_HALWC</name>
<feature type="transmembrane region" description="Helical" evidence="7">
    <location>
        <begin position="23"/>
        <end position="41"/>
    </location>
</feature>
<evidence type="ECO:0000313" key="8">
    <source>
        <dbReference type="EMBL" id="CCC39721.1"/>
    </source>
</evidence>
<evidence type="ECO:0000256" key="7">
    <source>
        <dbReference type="SAM" id="Phobius"/>
    </source>
</evidence>
<dbReference type="PANTHER" id="PTHR34702:SF1">
    <property type="entry name" value="NA(+)_H(+) ANTIPORTER SUBUNIT F"/>
    <property type="match status" value="1"/>
</dbReference>
<feature type="transmembrane region" description="Helical" evidence="7">
    <location>
        <begin position="79"/>
        <end position="102"/>
    </location>
</feature>
<dbReference type="KEGG" id="hwc:Hqrw_1792"/>
<evidence type="ECO:0000256" key="6">
    <source>
        <dbReference type="ARBA" id="ARBA00023136"/>
    </source>
</evidence>
<organism evidence="8 9">
    <name type="scientific">Haloquadratum walsbyi (strain DSM 16854 / JCM 12705 / C23)</name>
    <dbReference type="NCBI Taxonomy" id="768065"/>
    <lineage>
        <taxon>Archaea</taxon>
        <taxon>Methanobacteriati</taxon>
        <taxon>Methanobacteriota</taxon>
        <taxon>Stenosarchaea group</taxon>
        <taxon>Halobacteria</taxon>
        <taxon>Halobacteriales</taxon>
        <taxon>Haloferacaceae</taxon>
        <taxon>Haloquadratum</taxon>
    </lineage>
</organism>